<comment type="similarity">
    <text evidence="1">Belongs to the glycosyltransferase group 1 family. Glycosyltransferase 4 subfamily.</text>
</comment>
<dbReference type="RefSeq" id="WP_074925800.1">
    <property type="nucleotide sequence ID" value="NZ_FOWR01000007.1"/>
</dbReference>
<evidence type="ECO:0000313" key="7">
    <source>
        <dbReference type="Proteomes" id="UP000182692"/>
    </source>
</evidence>
<dbReference type="Pfam" id="PF13439">
    <property type="entry name" value="Glyco_transf_4"/>
    <property type="match status" value="1"/>
</dbReference>
<dbReference type="Proteomes" id="UP000182692">
    <property type="component" value="Unassembled WGS sequence"/>
</dbReference>
<keyword evidence="2" id="KW-0328">Glycosyltransferase</keyword>
<feature type="domain" description="Glycosyl transferase family 1" evidence="4">
    <location>
        <begin position="191"/>
        <end position="357"/>
    </location>
</feature>
<evidence type="ECO:0000313" key="6">
    <source>
        <dbReference type="EMBL" id="SFP05525.1"/>
    </source>
</evidence>
<evidence type="ECO:0000259" key="5">
    <source>
        <dbReference type="Pfam" id="PF13439"/>
    </source>
</evidence>
<dbReference type="SUPFAM" id="SSF53756">
    <property type="entry name" value="UDP-Glycosyltransferase/glycogen phosphorylase"/>
    <property type="match status" value="1"/>
</dbReference>
<dbReference type="CDD" id="cd03801">
    <property type="entry name" value="GT4_PimA-like"/>
    <property type="match status" value="1"/>
</dbReference>
<dbReference type="STRING" id="1121869.SAMN03084138_01202"/>
<gene>
    <name evidence="6" type="ORF">SAMN03084138_01202</name>
</gene>
<evidence type="ECO:0000256" key="2">
    <source>
        <dbReference type="ARBA" id="ARBA00022676"/>
    </source>
</evidence>
<dbReference type="AlphaFoldDB" id="A0A1I5M7P2"/>
<dbReference type="GO" id="GO:1901135">
    <property type="term" value="P:carbohydrate derivative metabolic process"/>
    <property type="evidence" value="ECO:0007669"/>
    <property type="project" value="UniProtKB-ARBA"/>
</dbReference>
<dbReference type="InterPro" id="IPR028098">
    <property type="entry name" value="Glyco_trans_4-like_N"/>
</dbReference>
<protein>
    <submittedName>
        <fullName evidence="6">Uncharacterized protein</fullName>
    </submittedName>
</protein>
<feature type="domain" description="Glycosyltransferase subfamily 4-like N-terminal" evidence="5">
    <location>
        <begin position="25"/>
        <end position="182"/>
    </location>
</feature>
<reference evidence="6 7" key="1">
    <citation type="submission" date="2016-10" db="EMBL/GenBank/DDBJ databases">
        <authorList>
            <person name="de Groot N.N."/>
        </authorList>
    </citation>
    <scope>NUCLEOTIDE SEQUENCE [LARGE SCALE GENOMIC DNA]</scope>
    <source>
        <strain evidence="6 7">DSM 15893</strain>
    </source>
</reference>
<accession>A0A1I5M7P2</accession>
<dbReference type="Gene3D" id="3.40.50.2000">
    <property type="entry name" value="Glycogen Phosphorylase B"/>
    <property type="match status" value="2"/>
</dbReference>
<dbReference type="InterPro" id="IPR001296">
    <property type="entry name" value="Glyco_trans_1"/>
</dbReference>
<organism evidence="6 7">
    <name type="scientific">Enterovibrio norvegicus DSM 15893</name>
    <dbReference type="NCBI Taxonomy" id="1121869"/>
    <lineage>
        <taxon>Bacteria</taxon>
        <taxon>Pseudomonadati</taxon>
        <taxon>Pseudomonadota</taxon>
        <taxon>Gammaproteobacteria</taxon>
        <taxon>Vibrionales</taxon>
        <taxon>Vibrionaceae</taxon>
        <taxon>Enterovibrio</taxon>
    </lineage>
</organism>
<dbReference type="EMBL" id="FOWR01000007">
    <property type="protein sequence ID" value="SFP05525.1"/>
    <property type="molecule type" value="Genomic_DNA"/>
</dbReference>
<evidence type="ECO:0000256" key="1">
    <source>
        <dbReference type="ARBA" id="ARBA00009481"/>
    </source>
</evidence>
<dbReference type="OrthoDB" id="9768937at2"/>
<sequence>MYSTTQTLSTSRNVLFVHYGDNWIRGSERCLLDLLTHIDKDAFTPVLWCNSELLADEARKLNIDVYVSEFPLLFGETTPKCNFRGYRQLISQGIEIVDNHNIDLLHANSGAPSQWLNVVSRARKLPLVLHLHSRYPLRDRITLGLHHASMAVGVSQPVVDQLLNDGGKEERCQVIPNGIDTDALLAQPVTNLRRKLSLPSDAFIAVSICSLITRKGVDLLIEACKQLREMYLPIHLVVIGEGAERQNLENQIHEAGLEDYVHLIGEQHNVVGLLRGGADMVVSGAREEVFGLTLAEAGLSGLPVVAPNVGGIPSVVSHHETGILVPEEDAHAIAQAMFHLYINQEQRLLLGQNGYKRVMEKFTISSHTAKFEALYNTLLTDPGMPLKWHSHWQMLPPIQASLKFVKNRKATAQPANDLFAKEAL</sequence>
<dbReference type="GO" id="GO:0016757">
    <property type="term" value="F:glycosyltransferase activity"/>
    <property type="evidence" value="ECO:0007669"/>
    <property type="project" value="UniProtKB-KW"/>
</dbReference>
<name>A0A1I5M7P2_9GAMM</name>
<dbReference type="PANTHER" id="PTHR12526:SF640">
    <property type="entry name" value="COLANIC ACID BIOSYNTHESIS GLYCOSYLTRANSFERASE WCAL-RELATED"/>
    <property type="match status" value="1"/>
</dbReference>
<keyword evidence="3" id="KW-0808">Transferase</keyword>
<evidence type="ECO:0000256" key="3">
    <source>
        <dbReference type="ARBA" id="ARBA00022679"/>
    </source>
</evidence>
<dbReference type="PANTHER" id="PTHR12526">
    <property type="entry name" value="GLYCOSYLTRANSFERASE"/>
    <property type="match status" value="1"/>
</dbReference>
<proteinExistence type="inferred from homology"/>
<dbReference type="Pfam" id="PF00534">
    <property type="entry name" value="Glycos_transf_1"/>
    <property type="match status" value="1"/>
</dbReference>
<dbReference type="GeneID" id="35872098"/>
<evidence type="ECO:0000259" key="4">
    <source>
        <dbReference type="Pfam" id="PF00534"/>
    </source>
</evidence>